<evidence type="ECO:0000313" key="2">
    <source>
        <dbReference type="Proteomes" id="UP001235939"/>
    </source>
</evidence>
<keyword evidence="2" id="KW-1185">Reference proteome</keyword>
<dbReference type="Pfam" id="PF03564">
    <property type="entry name" value="DUF1759"/>
    <property type="match status" value="1"/>
</dbReference>
<gene>
    <name evidence="1" type="ORF">LAZ67_23000906</name>
</gene>
<evidence type="ECO:0000313" key="1">
    <source>
        <dbReference type="EMBL" id="UYV83406.1"/>
    </source>
</evidence>
<dbReference type="InterPro" id="IPR005312">
    <property type="entry name" value="DUF1759"/>
</dbReference>
<dbReference type="SUPFAM" id="SSF57756">
    <property type="entry name" value="Retrovirus zinc finger-like domains"/>
    <property type="match status" value="1"/>
</dbReference>
<organism evidence="1 2">
    <name type="scientific">Cordylochernes scorpioides</name>
    <dbReference type="NCBI Taxonomy" id="51811"/>
    <lineage>
        <taxon>Eukaryota</taxon>
        <taxon>Metazoa</taxon>
        <taxon>Ecdysozoa</taxon>
        <taxon>Arthropoda</taxon>
        <taxon>Chelicerata</taxon>
        <taxon>Arachnida</taxon>
        <taxon>Pseudoscorpiones</taxon>
        <taxon>Cheliferoidea</taxon>
        <taxon>Chernetidae</taxon>
        <taxon>Cordylochernes</taxon>
    </lineage>
</organism>
<dbReference type="InterPro" id="IPR036875">
    <property type="entry name" value="Znf_CCHC_sf"/>
</dbReference>
<protein>
    <recommendedName>
        <fullName evidence="3">CCHC-type domain-containing protein</fullName>
    </recommendedName>
</protein>
<accession>A0ABY6LQP4</accession>
<dbReference type="Proteomes" id="UP001235939">
    <property type="component" value="Chromosome 23"/>
</dbReference>
<evidence type="ECO:0008006" key="3">
    <source>
        <dbReference type="Google" id="ProtNLM"/>
    </source>
</evidence>
<dbReference type="PANTHER" id="PTHR47331">
    <property type="entry name" value="PHD-TYPE DOMAIN-CONTAINING PROTEIN"/>
    <property type="match status" value="1"/>
</dbReference>
<dbReference type="EMBL" id="CP092885">
    <property type="protein sequence ID" value="UYV83406.1"/>
    <property type="molecule type" value="Genomic_DNA"/>
</dbReference>
<dbReference type="PANTHER" id="PTHR47331:SF1">
    <property type="entry name" value="GAG-LIKE PROTEIN"/>
    <property type="match status" value="1"/>
</dbReference>
<sequence length="486" mass="55456">MKLAELDKESPSRETIRINFRVLETVENQLRNVNSQIMNLMVEDETITPHDLEREQDMVVQYGKNFIRTELRVAEYLQLKKNEHQGRSNLDPTRSAQEGMSSYKLPKMALTVYEGTCLEWLGWWSQFKTIHESPGLSEVEKLQYLVQSMRAGTQADRLPLTTANYPKVVKALQDRFGDKVILTEVYVRQLLKLVINNARKNTLTLESFVRPGLIPFKSLEINGRHYTTECLIFVPPSGVKSAGRLVEDMAKKCASGGRVTPLCLICKGKHWIQDCAGWRSMTVTKRMDEIRKFNVCFRCLRVGHMRATCRTQIRCLYCRGPHHIALHLPRQIFTAPTVPEVVSLRLNQIPSGAKIQSRVIRFCIMSSMHKSSGLTTPGESMLNRWYPVRIRGVLGSMIGISRLCWKGPNWVISSRDQWPKMPTISGRPEIFMALSVGLLDQVPLLVALGERFSSITTYNRVVAWILRFIINCRGGKVQSPLNPVEI</sequence>
<reference evidence="1 2" key="1">
    <citation type="submission" date="2022-03" db="EMBL/GenBank/DDBJ databases">
        <title>A chromosomal length assembly of Cordylochernes scorpioides.</title>
        <authorList>
            <person name="Zeh D."/>
            <person name="Zeh J."/>
        </authorList>
    </citation>
    <scope>NUCLEOTIDE SEQUENCE [LARGE SCALE GENOMIC DNA]</scope>
    <source>
        <strain evidence="1">IN4F17</strain>
        <tissue evidence="1">Whole Body</tissue>
    </source>
</reference>
<proteinExistence type="predicted"/>
<name>A0ABY6LQP4_9ARAC</name>